<comment type="cofactor">
    <cofactor evidence="1 8">
        <name>heme</name>
        <dbReference type="ChEBI" id="CHEBI:30413"/>
    </cofactor>
</comment>
<evidence type="ECO:0000256" key="4">
    <source>
        <dbReference type="ARBA" id="ARBA00022723"/>
    </source>
</evidence>
<dbReference type="InterPro" id="IPR001128">
    <property type="entry name" value="Cyt_P450"/>
</dbReference>
<dbReference type="InterPro" id="IPR050196">
    <property type="entry name" value="Cytochrome_P450_Monoox"/>
</dbReference>
<accession>D6WN38</accession>
<dbReference type="OMA" id="YVICNDE"/>
<keyword evidence="3 8" id="KW-0349">Heme</keyword>
<evidence type="ECO:0000256" key="7">
    <source>
        <dbReference type="ARBA" id="ARBA00023033"/>
    </source>
</evidence>
<dbReference type="Pfam" id="PF00067">
    <property type="entry name" value="p450"/>
    <property type="match status" value="1"/>
</dbReference>
<dbReference type="GO" id="GO:0004497">
    <property type="term" value="F:monooxygenase activity"/>
    <property type="evidence" value="ECO:0007669"/>
    <property type="project" value="UniProtKB-KW"/>
</dbReference>
<dbReference type="eggNOG" id="KOG0157">
    <property type="taxonomic scope" value="Eukaryota"/>
</dbReference>
<dbReference type="EMBL" id="KQ971343">
    <property type="protein sequence ID" value="EFA04693.1"/>
    <property type="molecule type" value="Genomic_DNA"/>
</dbReference>
<dbReference type="SUPFAM" id="SSF48264">
    <property type="entry name" value="Cytochrome P450"/>
    <property type="match status" value="1"/>
</dbReference>
<evidence type="ECO:0000256" key="5">
    <source>
        <dbReference type="ARBA" id="ARBA00023002"/>
    </source>
</evidence>
<comment type="similarity">
    <text evidence="2 9">Belongs to the cytochrome P450 family.</text>
</comment>
<dbReference type="FunCoup" id="D6WN38">
    <property type="interactions" value="99"/>
</dbReference>
<dbReference type="PhylomeDB" id="D6WN38"/>
<sequence>MEILFTLFILLLCLLLYFYNKYVYIFDKNLKDYPAPPQVPILGHTLDFVSGKGFLDVLLSYTHKYGDIVRIRPGPIRQLLLTSNYKLFEAVLSNAKITKKSADYKFFHRWLGTGLLTSDGAKWKKHRQIITPTFHFQILENFVDVFEKNGKILTKQLEKHLNEDSVNVYGFVNLCALDIICEAAMGTSVKAQENMNSEYVRSVKDLLDTLMGRIFSPYKMIDFIYFFTEDYKKEMKALQVIHSYTRNVIKSRQAAINSGEFEQKTKKNFLDLLLAANEQQMTLEEIREEVDTFMFAGHDTTASTISFALFCLANHPDEQARVYREQKDIFGDDFKRAVTFQDLKKMKYLEYVIKETLRLYPVGPFFSRELDKDVPFAGKVLPKGLTITLFIYAMHRNPEYFPDPEKFNPSRFETFDGKMPFAFVPFGAGPRNCLGQKFAMLEMLSVVSRVVRTYKILPSIPRHEINVAAQVVLISTNGMRMRFEKRSEFSRK</sequence>
<keyword evidence="6 8" id="KW-0408">Iron</keyword>
<evidence type="ECO:0000256" key="1">
    <source>
        <dbReference type="ARBA" id="ARBA00001971"/>
    </source>
</evidence>
<dbReference type="PANTHER" id="PTHR24291">
    <property type="entry name" value="CYTOCHROME P450 FAMILY 4"/>
    <property type="match status" value="1"/>
</dbReference>
<dbReference type="CDD" id="cd20628">
    <property type="entry name" value="CYP4"/>
    <property type="match status" value="1"/>
</dbReference>
<dbReference type="InterPro" id="IPR002401">
    <property type="entry name" value="Cyt_P450_E_grp-I"/>
</dbReference>
<keyword evidence="7 9" id="KW-0503">Monooxygenase</keyword>
<dbReference type="PRINTS" id="PR00463">
    <property type="entry name" value="EP450I"/>
</dbReference>
<feature type="binding site" description="axial binding residue" evidence="8">
    <location>
        <position position="433"/>
    </location>
    <ligand>
        <name>heme</name>
        <dbReference type="ChEBI" id="CHEBI:30413"/>
    </ligand>
    <ligandPart>
        <name>Fe</name>
        <dbReference type="ChEBI" id="CHEBI:18248"/>
    </ligandPart>
</feature>
<dbReference type="InParanoid" id="D6WN38"/>
<dbReference type="PRINTS" id="PR00385">
    <property type="entry name" value="P450"/>
</dbReference>
<reference evidence="10 11" key="1">
    <citation type="journal article" date="2008" name="Nature">
        <title>The genome of the model beetle and pest Tribolium castaneum.</title>
        <authorList>
            <consortium name="Tribolium Genome Sequencing Consortium"/>
            <person name="Richards S."/>
            <person name="Gibbs R.A."/>
            <person name="Weinstock G.M."/>
            <person name="Brown S.J."/>
            <person name="Denell R."/>
            <person name="Beeman R.W."/>
            <person name="Gibbs R."/>
            <person name="Beeman R.W."/>
            <person name="Brown S.J."/>
            <person name="Bucher G."/>
            <person name="Friedrich M."/>
            <person name="Grimmelikhuijzen C.J."/>
            <person name="Klingler M."/>
            <person name="Lorenzen M."/>
            <person name="Richards S."/>
            <person name="Roth S."/>
            <person name="Schroder R."/>
            <person name="Tautz D."/>
            <person name="Zdobnov E.M."/>
            <person name="Muzny D."/>
            <person name="Gibbs R.A."/>
            <person name="Weinstock G.M."/>
            <person name="Attaway T."/>
            <person name="Bell S."/>
            <person name="Buhay C.J."/>
            <person name="Chandrabose M.N."/>
            <person name="Chavez D."/>
            <person name="Clerk-Blankenburg K.P."/>
            <person name="Cree A."/>
            <person name="Dao M."/>
            <person name="Davis C."/>
            <person name="Chacko J."/>
            <person name="Dinh H."/>
            <person name="Dugan-Rocha S."/>
            <person name="Fowler G."/>
            <person name="Garner T.T."/>
            <person name="Garnes J."/>
            <person name="Gnirke A."/>
            <person name="Hawes A."/>
            <person name="Hernandez J."/>
            <person name="Hines S."/>
            <person name="Holder M."/>
            <person name="Hume J."/>
            <person name="Jhangiani S.N."/>
            <person name="Joshi V."/>
            <person name="Khan Z.M."/>
            <person name="Jackson L."/>
            <person name="Kovar C."/>
            <person name="Kowis A."/>
            <person name="Lee S."/>
            <person name="Lewis L.R."/>
            <person name="Margolis J."/>
            <person name="Morgan M."/>
            <person name="Nazareth L.V."/>
            <person name="Nguyen N."/>
            <person name="Okwuonu G."/>
            <person name="Parker D."/>
            <person name="Richards S."/>
            <person name="Ruiz S.J."/>
            <person name="Santibanez J."/>
            <person name="Savard J."/>
            <person name="Scherer S.E."/>
            <person name="Schneider B."/>
            <person name="Sodergren E."/>
            <person name="Tautz D."/>
            <person name="Vattahil S."/>
            <person name="Villasana D."/>
            <person name="White C.S."/>
            <person name="Wright R."/>
            <person name="Park Y."/>
            <person name="Beeman R.W."/>
            <person name="Lord J."/>
            <person name="Oppert B."/>
            <person name="Lorenzen M."/>
            <person name="Brown S."/>
            <person name="Wang L."/>
            <person name="Savard J."/>
            <person name="Tautz D."/>
            <person name="Richards S."/>
            <person name="Weinstock G."/>
            <person name="Gibbs R.A."/>
            <person name="Liu Y."/>
            <person name="Worley K."/>
            <person name="Weinstock G."/>
            <person name="Elsik C.G."/>
            <person name="Reese J.T."/>
            <person name="Elhaik E."/>
            <person name="Landan G."/>
            <person name="Graur D."/>
            <person name="Arensburger P."/>
            <person name="Atkinson P."/>
            <person name="Beeman R.W."/>
            <person name="Beidler J."/>
            <person name="Brown S.J."/>
            <person name="Demuth J.P."/>
            <person name="Drury D.W."/>
            <person name="Du Y.Z."/>
            <person name="Fujiwara H."/>
            <person name="Lorenzen M."/>
            <person name="Maselli V."/>
            <person name="Osanai M."/>
            <person name="Park Y."/>
            <person name="Robertson H.M."/>
            <person name="Tu Z."/>
            <person name="Wang J.J."/>
            <person name="Wang S."/>
            <person name="Richards S."/>
            <person name="Song H."/>
            <person name="Zhang L."/>
            <person name="Sodergren E."/>
            <person name="Werner D."/>
            <person name="Stanke M."/>
            <person name="Morgenstern B."/>
            <person name="Solovyev V."/>
            <person name="Kosarev P."/>
            <person name="Brown G."/>
            <person name="Chen H.C."/>
            <person name="Ermolaeva O."/>
            <person name="Hlavina W."/>
            <person name="Kapustin Y."/>
            <person name="Kiryutin B."/>
            <person name="Kitts P."/>
            <person name="Maglott D."/>
            <person name="Pruitt K."/>
            <person name="Sapojnikov V."/>
            <person name="Souvorov A."/>
            <person name="Mackey A.J."/>
            <person name="Waterhouse R.M."/>
            <person name="Wyder S."/>
            <person name="Zdobnov E.M."/>
            <person name="Zdobnov E.M."/>
            <person name="Wyder S."/>
            <person name="Kriventseva E.V."/>
            <person name="Kadowaki T."/>
            <person name="Bork P."/>
            <person name="Aranda M."/>
            <person name="Bao R."/>
            <person name="Beermann A."/>
            <person name="Berns N."/>
            <person name="Bolognesi R."/>
            <person name="Bonneton F."/>
            <person name="Bopp D."/>
            <person name="Brown S.J."/>
            <person name="Bucher G."/>
            <person name="Butts T."/>
            <person name="Chaumot A."/>
            <person name="Denell R.E."/>
            <person name="Ferrier D.E."/>
            <person name="Friedrich M."/>
            <person name="Gordon C.M."/>
            <person name="Jindra M."/>
            <person name="Klingler M."/>
            <person name="Lan Q."/>
            <person name="Lattorff H.M."/>
            <person name="Laudet V."/>
            <person name="von Levetsow C."/>
            <person name="Liu Z."/>
            <person name="Lutz R."/>
            <person name="Lynch J.A."/>
            <person name="da Fonseca R.N."/>
            <person name="Posnien N."/>
            <person name="Reuter R."/>
            <person name="Roth S."/>
            <person name="Savard J."/>
            <person name="Schinko J.B."/>
            <person name="Schmitt C."/>
            <person name="Schoppmeier M."/>
            <person name="Schroder R."/>
            <person name="Shippy T.D."/>
            <person name="Simonnet F."/>
            <person name="Marques-Souza H."/>
            <person name="Tautz D."/>
            <person name="Tomoyasu Y."/>
            <person name="Trauner J."/>
            <person name="Van der Zee M."/>
            <person name="Vervoort M."/>
            <person name="Wittkopp N."/>
            <person name="Wimmer E.A."/>
            <person name="Yang X."/>
            <person name="Jones A.K."/>
            <person name="Sattelle D.B."/>
            <person name="Ebert P.R."/>
            <person name="Nelson D."/>
            <person name="Scott J.G."/>
            <person name="Beeman R.W."/>
            <person name="Muthukrishnan S."/>
            <person name="Kramer K.J."/>
            <person name="Arakane Y."/>
            <person name="Beeman R.W."/>
            <person name="Zhu Q."/>
            <person name="Hogenkamp D."/>
            <person name="Dixit R."/>
            <person name="Oppert B."/>
            <person name="Jiang H."/>
            <person name="Zou Z."/>
            <person name="Marshall J."/>
            <person name="Elpidina E."/>
            <person name="Vinokurov K."/>
            <person name="Oppert C."/>
            <person name="Zou Z."/>
            <person name="Evans J."/>
            <person name="Lu Z."/>
            <person name="Zhao P."/>
            <person name="Sumathipala N."/>
            <person name="Altincicek B."/>
            <person name="Vilcinskas A."/>
            <person name="Williams M."/>
            <person name="Hultmark D."/>
            <person name="Hetru C."/>
            <person name="Jiang H."/>
            <person name="Grimmelikhuijzen C.J."/>
            <person name="Hauser F."/>
            <person name="Cazzamali G."/>
            <person name="Williamson M."/>
            <person name="Park Y."/>
            <person name="Li B."/>
            <person name="Tanaka Y."/>
            <person name="Predel R."/>
            <person name="Neupert S."/>
            <person name="Schachtner J."/>
            <person name="Verleyen P."/>
            <person name="Raible F."/>
            <person name="Bork P."/>
            <person name="Friedrich M."/>
            <person name="Walden K.K."/>
            <person name="Robertson H.M."/>
            <person name="Angeli S."/>
            <person name="Foret S."/>
            <person name="Bucher G."/>
            <person name="Schuetz S."/>
            <person name="Maleszka R."/>
            <person name="Wimmer E.A."/>
            <person name="Beeman R.W."/>
            <person name="Lorenzen M."/>
            <person name="Tomoyasu Y."/>
            <person name="Miller S.C."/>
            <person name="Grossmann D."/>
            <person name="Bucher G."/>
        </authorList>
    </citation>
    <scope>NUCLEOTIDE SEQUENCE [LARGE SCALE GENOMIC DNA]</scope>
    <source>
        <strain evidence="10 11">Georgia GA2</strain>
    </source>
</reference>
<dbReference type="HOGENOM" id="CLU_001570_5_1_1"/>
<reference evidence="10 11" key="2">
    <citation type="journal article" date="2010" name="Nucleic Acids Res.">
        <title>BeetleBase in 2010: revisions to provide comprehensive genomic information for Tribolium castaneum.</title>
        <authorList>
            <person name="Kim H.S."/>
            <person name="Murphy T."/>
            <person name="Xia J."/>
            <person name="Caragea D."/>
            <person name="Park Y."/>
            <person name="Beeman R.W."/>
            <person name="Lorenzen M.D."/>
            <person name="Butcher S."/>
            <person name="Manak J.R."/>
            <person name="Brown S.J."/>
        </authorList>
    </citation>
    <scope>GENOME REANNOTATION</scope>
    <source>
        <strain evidence="10 11">Georgia GA2</strain>
    </source>
</reference>
<dbReference type="AlphaFoldDB" id="D6WN38"/>
<dbReference type="OrthoDB" id="1470350at2759"/>
<evidence type="ECO:0000256" key="3">
    <source>
        <dbReference type="ARBA" id="ARBA00022617"/>
    </source>
</evidence>
<dbReference type="STRING" id="7070.D6WN38"/>
<dbReference type="Proteomes" id="UP000007266">
    <property type="component" value="Linkage group 5"/>
</dbReference>
<dbReference type="InterPro" id="IPR036396">
    <property type="entry name" value="Cyt_P450_sf"/>
</dbReference>
<keyword evidence="4 8" id="KW-0479">Metal-binding</keyword>
<dbReference type="GO" id="GO:0020037">
    <property type="term" value="F:heme binding"/>
    <property type="evidence" value="ECO:0007669"/>
    <property type="project" value="InterPro"/>
</dbReference>
<dbReference type="GO" id="GO:0005506">
    <property type="term" value="F:iron ion binding"/>
    <property type="evidence" value="ECO:0007669"/>
    <property type="project" value="InterPro"/>
</dbReference>
<keyword evidence="5 9" id="KW-0560">Oxidoreductase</keyword>
<dbReference type="PANTHER" id="PTHR24291:SF187">
    <property type="entry name" value="CYTOCHROME P450 4AE1-RELATED"/>
    <property type="match status" value="1"/>
</dbReference>
<evidence type="ECO:0000256" key="2">
    <source>
        <dbReference type="ARBA" id="ARBA00010617"/>
    </source>
</evidence>
<evidence type="ECO:0000313" key="11">
    <source>
        <dbReference type="Proteomes" id="UP000007266"/>
    </source>
</evidence>
<organism evidence="10 11">
    <name type="scientific">Tribolium castaneum</name>
    <name type="common">Red flour beetle</name>
    <dbReference type="NCBI Taxonomy" id="7070"/>
    <lineage>
        <taxon>Eukaryota</taxon>
        <taxon>Metazoa</taxon>
        <taxon>Ecdysozoa</taxon>
        <taxon>Arthropoda</taxon>
        <taxon>Hexapoda</taxon>
        <taxon>Insecta</taxon>
        <taxon>Pterygota</taxon>
        <taxon>Neoptera</taxon>
        <taxon>Endopterygota</taxon>
        <taxon>Coleoptera</taxon>
        <taxon>Polyphaga</taxon>
        <taxon>Cucujiformia</taxon>
        <taxon>Tenebrionidae</taxon>
        <taxon>Tenebrionidae incertae sedis</taxon>
        <taxon>Tribolium</taxon>
    </lineage>
</organism>
<evidence type="ECO:0000256" key="8">
    <source>
        <dbReference type="PIRSR" id="PIRSR602401-1"/>
    </source>
</evidence>
<dbReference type="KEGG" id="tca:100142020"/>
<dbReference type="InterPro" id="IPR017972">
    <property type="entry name" value="Cyt_P450_CS"/>
</dbReference>
<gene>
    <name evidence="10" type="primary">AUGUSTUS-3.0.2_14641</name>
    <name evidence="10" type="ORF">TcasGA2_TC014641</name>
</gene>
<evidence type="ECO:0000256" key="9">
    <source>
        <dbReference type="RuleBase" id="RU000461"/>
    </source>
</evidence>
<proteinExistence type="inferred from homology"/>
<dbReference type="GO" id="GO:0016705">
    <property type="term" value="F:oxidoreductase activity, acting on paired donors, with incorporation or reduction of molecular oxygen"/>
    <property type="evidence" value="ECO:0007669"/>
    <property type="project" value="InterPro"/>
</dbReference>
<name>D6WN38_TRICA</name>
<evidence type="ECO:0000313" key="10">
    <source>
        <dbReference type="EMBL" id="EFA04693.1"/>
    </source>
</evidence>
<evidence type="ECO:0000256" key="6">
    <source>
        <dbReference type="ARBA" id="ARBA00023004"/>
    </source>
</evidence>
<keyword evidence="11" id="KW-1185">Reference proteome</keyword>
<protein>
    <submittedName>
        <fullName evidence="10">Cytochrome P450-like protein</fullName>
    </submittedName>
</protein>
<dbReference type="PROSITE" id="PS00086">
    <property type="entry name" value="CYTOCHROME_P450"/>
    <property type="match status" value="1"/>
</dbReference>
<dbReference type="Gene3D" id="1.10.630.10">
    <property type="entry name" value="Cytochrome P450"/>
    <property type="match status" value="1"/>
</dbReference>